<feature type="compositionally biased region" description="Acidic residues" evidence="1">
    <location>
        <begin position="65"/>
        <end position="77"/>
    </location>
</feature>
<evidence type="ECO:0000313" key="2">
    <source>
        <dbReference type="EMBL" id="KAG0000014.1"/>
    </source>
</evidence>
<reference evidence="2" key="1">
    <citation type="journal article" date="2020" name="Fungal Divers.">
        <title>Resolving the Mortierellaceae phylogeny through synthesis of multi-gene phylogenetics and phylogenomics.</title>
        <authorList>
            <person name="Vandepol N."/>
            <person name="Liber J."/>
            <person name="Desiro A."/>
            <person name="Na H."/>
            <person name="Kennedy M."/>
            <person name="Barry K."/>
            <person name="Grigoriev I.V."/>
            <person name="Miller A.N."/>
            <person name="O'Donnell K."/>
            <person name="Stajich J.E."/>
            <person name="Bonito G."/>
        </authorList>
    </citation>
    <scope>NUCLEOTIDE SEQUENCE</scope>
    <source>
        <strain evidence="2">NRRL 2769</strain>
    </source>
</reference>
<feature type="compositionally biased region" description="Low complexity" evidence="1">
    <location>
        <begin position="33"/>
        <end position="50"/>
    </location>
</feature>
<proteinExistence type="predicted"/>
<feature type="compositionally biased region" description="Low complexity" evidence="1">
    <location>
        <begin position="90"/>
        <end position="116"/>
    </location>
</feature>
<comment type="caution">
    <text evidence="2">The sequence shown here is derived from an EMBL/GenBank/DDBJ whole genome shotgun (WGS) entry which is preliminary data.</text>
</comment>
<name>A0A9P6MH82_9FUNG</name>
<feature type="non-terminal residue" evidence="2">
    <location>
        <position position="165"/>
    </location>
</feature>
<protein>
    <submittedName>
        <fullName evidence="2">Uncharacterized protein</fullName>
    </submittedName>
</protein>
<evidence type="ECO:0000256" key="1">
    <source>
        <dbReference type="SAM" id="MobiDB-lite"/>
    </source>
</evidence>
<dbReference type="Proteomes" id="UP000703661">
    <property type="component" value="Unassembled WGS sequence"/>
</dbReference>
<keyword evidence="3" id="KW-1185">Reference proteome</keyword>
<feature type="region of interest" description="Disordered" evidence="1">
    <location>
        <begin position="1"/>
        <end position="145"/>
    </location>
</feature>
<feature type="compositionally biased region" description="Polar residues" evidence="1">
    <location>
        <begin position="1"/>
        <end position="22"/>
    </location>
</feature>
<organism evidence="2 3">
    <name type="scientific">Entomortierella chlamydospora</name>
    <dbReference type="NCBI Taxonomy" id="101097"/>
    <lineage>
        <taxon>Eukaryota</taxon>
        <taxon>Fungi</taxon>
        <taxon>Fungi incertae sedis</taxon>
        <taxon>Mucoromycota</taxon>
        <taxon>Mortierellomycotina</taxon>
        <taxon>Mortierellomycetes</taxon>
        <taxon>Mortierellales</taxon>
        <taxon>Mortierellaceae</taxon>
        <taxon>Entomortierella</taxon>
    </lineage>
</organism>
<sequence length="165" mass="17322">MVTKRASTASTPRATKPISSFFTPKPKGEKASVDQAAASSTSASESTDVTPSNKRRKSGHNYKEDDSEDDNDDDDKDADFGEAKKKSKKGSSTGTTTTTPEVATSSSTSSKPALAKKGSEAKTPLRTGSHVNTTMPNPLVLPKTPEGCVKITSWNVSGLNASLKK</sequence>
<evidence type="ECO:0000313" key="3">
    <source>
        <dbReference type="Proteomes" id="UP000703661"/>
    </source>
</evidence>
<accession>A0A9P6MH82</accession>
<dbReference type="EMBL" id="JAAAID010003183">
    <property type="protein sequence ID" value="KAG0000014.1"/>
    <property type="molecule type" value="Genomic_DNA"/>
</dbReference>
<gene>
    <name evidence="2" type="ORF">BGZ80_006445</name>
</gene>
<dbReference type="AlphaFoldDB" id="A0A9P6MH82"/>